<accession>A0ABZ0IIP3</accession>
<sequence>MKTQTLKVKDLILWDENARFPDKYYNTDERVLINFFISNAEYKIKKLVEAVVKDFELPQLEKLVVWNDEDNNIVLEGNRRLTAYKLLIDPELSDNPTFKDFLIGQKSKITVDESFAVECIVTTDKAVGFRYIDRKHANGNNEVGWQEPERVNYNTRRGDETINNSLKVGLTNAVRALDIPEALKDKILGKGFVTNFFRTLTSTPAKKKYGYKILEKGDLEVQNPNFSDELKVVIFSILNKTDLQGNRIDSRTLNKKEKIEDFIRSIDPKDSEKVEKKIKVNTTSDLFGNEIIEVGSKPITNPRQEAETAKALHIRSKTVPKGLYHSGDLPFRLNSSSLRILYDELRNISVQDFPNATHDLLRSFLECSLLFYFKETGEFKEIKKLENHNPKLGEMLTHIINGKSPSINDSNLIETLKIVKSDYDQPYSLERMNMINHNENCSSSERDVRKAYAQLESLFKIVLNPPK</sequence>
<name>A0ABZ0IIP3_9BACT</name>
<organism evidence="1 2">
    <name type="scientific">Imperialibacter roseus</name>
    <dbReference type="NCBI Taxonomy" id="1324217"/>
    <lineage>
        <taxon>Bacteria</taxon>
        <taxon>Pseudomonadati</taxon>
        <taxon>Bacteroidota</taxon>
        <taxon>Cytophagia</taxon>
        <taxon>Cytophagales</taxon>
        <taxon>Flammeovirgaceae</taxon>
        <taxon>Imperialibacter</taxon>
    </lineage>
</organism>
<reference evidence="1 2" key="1">
    <citation type="journal article" date="2023" name="Microbiol. Resour. Announc.">
        <title>Complete Genome Sequence of Imperialibacter roseus strain P4T.</title>
        <authorList>
            <person name="Tizabi D.R."/>
            <person name="Bachvaroff T."/>
            <person name="Hill R.T."/>
        </authorList>
    </citation>
    <scope>NUCLEOTIDE SEQUENCE [LARGE SCALE GENOMIC DNA]</scope>
    <source>
        <strain evidence="1 2">P4T</strain>
    </source>
</reference>
<protein>
    <recommendedName>
        <fullName evidence="3">DUF262 domain-containing protein</fullName>
    </recommendedName>
</protein>
<dbReference type="Proteomes" id="UP001302349">
    <property type="component" value="Chromosome"/>
</dbReference>
<dbReference type="EMBL" id="CP136051">
    <property type="protein sequence ID" value="WOK04377.1"/>
    <property type="molecule type" value="Genomic_DNA"/>
</dbReference>
<keyword evidence="2" id="KW-1185">Reference proteome</keyword>
<proteinExistence type="predicted"/>
<evidence type="ECO:0000313" key="1">
    <source>
        <dbReference type="EMBL" id="WOK04377.1"/>
    </source>
</evidence>
<evidence type="ECO:0008006" key="3">
    <source>
        <dbReference type="Google" id="ProtNLM"/>
    </source>
</evidence>
<evidence type="ECO:0000313" key="2">
    <source>
        <dbReference type="Proteomes" id="UP001302349"/>
    </source>
</evidence>
<dbReference type="RefSeq" id="WP_317487188.1">
    <property type="nucleotide sequence ID" value="NZ_CP136051.1"/>
</dbReference>
<gene>
    <name evidence="1" type="ORF">RT717_14955</name>
</gene>